<gene>
    <name evidence="1" type="ORF">WG66_7831</name>
</gene>
<evidence type="ECO:0000313" key="2">
    <source>
        <dbReference type="Proteomes" id="UP000054988"/>
    </source>
</evidence>
<evidence type="ECO:0000313" key="1">
    <source>
        <dbReference type="EMBL" id="KTB39586.1"/>
    </source>
</evidence>
<dbReference type="Proteomes" id="UP000054988">
    <property type="component" value="Unassembled WGS sequence"/>
</dbReference>
<organism evidence="1 2">
    <name type="scientific">Moniliophthora roreri</name>
    <name type="common">Frosty pod rot fungus</name>
    <name type="synonym">Monilia roreri</name>
    <dbReference type="NCBI Taxonomy" id="221103"/>
    <lineage>
        <taxon>Eukaryota</taxon>
        <taxon>Fungi</taxon>
        <taxon>Dikarya</taxon>
        <taxon>Basidiomycota</taxon>
        <taxon>Agaricomycotina</taxon>
        <taxon>Agaricomycetes</taxon>
        <taxon>Agaricomycetidae</taxon>
        <taxon>Agaricales</taxon>
        <taxon>Marasmiineae</taxon>
        <taxon>Marasmiaceae</taxon>
        <taxon>Moniliophthora</taxon>
    </lineage>
</organism>
<reference evidence="1 2" key="1">
    <citation type="submission" date="2015-12" db="EMBL/GenBank/DDBJ databases">
        <title>Draft genome sequence of Moniliophthora roreri, the causal agent of frosty pod rot of cacao.</title>
        <authorList>
            <person name="Aime M.C."/>
            <person name="Diaz-Valderrama J.R."/>
            <person name="Kijpornyongpan T."/>
            <person name="Phillips-Mora W."/>
        </authorList>
    </citation>
    <scope>NUCLEOTIDE SEQUENCE [LARGE SCALE GENOMIC DNA]</scope>
    <source>
        <strain evidence="1 2">MCA 2952</strain>
    </source>
</reference>
<name>A0A0W0FTL7_MONRR</name>
<comment type="caution">
    <text evidence="1">The sequence shown here is derived from an EMBL/GenBank/DDBJ whole genome shotgun (WGS) entry which is preliminary data.</text>
</comment>
<proteinExistence type="predicted"/>
<dbReference type="EMBL" id="LATX01001662">
    <property type="protein sequence ID" value="KTB39586.1"/>
    <property type="molecule type" value="Genomic_DNA"/>
</dbReference>
<accession>A0A0W0FTL7</accession>
<protein>
    <submittedName>
        <fullName evidence="1">Uncharacterized protein</fullName>
    </submittedName>
</protein>
<sequence length="342" mass="37192">MGHNLQETSETALLVHPPRPLRPAFKSKPVSPSRVLMALSDRKHWSSPDGVCSRYFFSIGVNNNSLVGEIASEYKSSGFSSSSSSSSVYHQFSCTMLSYQFIILSLFFVSVSPIVSAKPLAVHRNSSSLKGAGFSTIDVNGFVHVFDSSAPFWRIQQTGQYGYMFRAVYSGSANDDITPTRHGDNSVMNGSIFNAGTNPFQIECQTWNSDIPVGKWTGLCVQVDKAISNSNLSTSTGPASWRDEMDLPVAGIQDSAAQTTDPTTMGVEPTPVPRAVIQDRAVDTTRVFQERAVHTGDVNGEVEPTRVFRGRAVGATRVFQGRAEQTGLNGEPIRRPIPNMAM</sequence>
<dbReference type="AlphaFoldDB" id="A0A0W0FTL7"/>